<dbReference type="InterPro" id="IPR003494">
    <property type="entry name" value="SHS2_FtsA"/>
</dbReference>
<dbReference type="SMART" id="SM00842">
    <property type="entry name" value="FtsA"/>
    <property type="match status" value="1"/>
</dbReference>
<dbReference type="InterPro" id="IPR050696">
    <property type="entry name" value="FtsA/MreB"/>
</dbReference>
<keyword evidence="1" id="KW-0812">Transmembrane</keyword>
<evidence type="ECO:0000256" key="1">
    <source>
        <dbReference type="SAM" id="Phobius"/>
    </source>
</evidence>
<feature type="domain" description="SHS2" evidence="2">
    <location>
        <begin position="18"/>
        <end position="183"/>
    </location>
</feature>
<gene>
    <name evidence="3" type="ORF">SCARUB_01591</name>
</gene>
<organism evidence="3 4">
    <name type="scientific">Candidatus Scalindua rubra</name>
    <dbReference type="NCBI Taxonomy" id="1872076"/>
    <lineage>
        <taxon>Bacteria</taxon>
        <taxon>Pseudomonadati</taxon>
        <taxon>Planctomycetota</taxon>
        <taxon>Candidatus Brocadiia</taxon>
        <taxon>Candidatus Brocadiales</taxon>
        <taxon>Candidatus Scalinduaceae</taxon>
        <taxon>Candidatus Scalindua</taxon>
    </lineage>
</organism>
<proteinExistence type="predicted"/>
<dbReference type="EMBL" id="MAYW01000033">
    <property type="protein sequence ID" value="ODS33270.1"/>
    <property type="molecule type" value="Genomic_DNA"/>
</dbReference>
<comment type="caution">
    <text evidence="3">The sequence shown here is derived from an EMBL/GenBank/DDBJ whole genome shotgun (WGS) entry which is preliminary data.</text>
</comment>
<feature type="transmembrane region" description="Helical" evidence="1">
    <location>
        <begin position="392"/>
        <end position="414"/>
    </location>
</feature>
<dbReference type="PANTHER" id="PTHR32432:SF3">
    <property type="entry name" value="ETHANOLAMINE UTILIZATION PROTEIN EUTJ"/>
    <property type="match status" value="1"/>
</dbReference>
<dbReference type="NCBIfam" id="TIGR01175">
    <property type="entry name" value="pilM"/>
    <property type="match status" value="1"/>
</dbReference>
<evidence type="ECO:0000313" key="4">
    <source>
        <dbReference type="Proteomes" id="UP000094056"/>
    </source>
</evidence>
<dbReference type="Pfam" id="PF11104">
    <property type="entry name" value="PilM_2"/>
    <property type="match status" value="1"/>
</dbReference>
<dbReference type="GO" id="GO:0051301">
    <property type="term" value="P:cell division"/>
    <property type="evidence" value="ECO:0007669"/>
    <property type="project" value="InterPro"/>
</dbReference>
<dbReference type="AlphaFoldDB" id="A0A1E3XCE4"/>
<keyword evidence="1" id="KW-0472">Membrane</keyword>
<dbReference type="Proteomes" id="UP000094056">
    <property type="component" value="Unassembled WGS sequence"/>
</dbReference>
<evidence type="ECO:0000259" key="2">
    <source>
        <dbReference type="SMART" id="SM00842"/>
    </source>
</evidence>
<dbReference type="Gene3D" id="3.30.1490.300">
    <property type="match status" value="1"/>
</dbReference>
<dbReference type="PANTHER" id="PTHR32432">
    <property type="entry name" value="CELL DIVISION PROTEIN FTSA-RELATED"/>
    <property type="match status" value="1"/>
</dbReference>
<evidence type="ECO:0000313" key="3">
    <source>
        <dbReference type="EMBL" id="ODS33270.1"/>
    </source>
</evidence>
<reference evidence="3 4" key="1">
    <citation type="submission" date="2016-07" db="EMBL/GenBank/DDBJ databases">
        <title>Draft genome of Scalindua rubra, obtained from a brine-seawater interface in the Red Sea, sheds light on salt adaptation in anammox bacteria.</title>
        <authorList>
            <person name="Speth D.R."/>
            <person name="Lagkouvardos I."/>
            <person name="Wang Y."/>
            <person name="Qian P.-Y."/>
            <person name="Dutilh B.E."/>
            <person name="Jetten M.S."/>
        </authorList>
    </citation>
    <scope>NUCLEOTIDE SEQUENCE [LARGE SCALE GENOMIC DNA]</scope>
    <source>
        <strain evidence="3">BSI-1</strain>
    </source>
</reference>
<name>A0A1E3XCE4_9BACT</name>
<accession>A0A1E3XCE4</accession>
<dbReference type="InterPro" id="IPR043129">
    <property type="entry name" value="ATPase_NBD"/>
</dbReference>
<dbReference type="SUPFAM" id="SSF53067">
    <property type="entry name" value="Actin-like ATPase domain"/>
    <property type="match status" value="2"/>
</dbReference>
<dbReference type="Gene3D" id="3.30.420.40">
    <property type="match status" value="2"/>
</dbReference>
<dbReference type="InterPro" id="IPR007813">
    <property type="entry name" value="PilN"/>
</dbReference>
<dbReference type="CDD" id="cd24049">
    <property type="entry name" value="ASKHA_NBD_PilM"/>
    <property type="match status" value="1"/>
</dbReference>
<dbReference type="Pfam" id="PF05137">
    <property type="entry name" value="PilN"/>
    <property type="match status" value="1"/>
</dbReference>
<protein>
    <submittedName>
        <fullName evidence="3">Competence protein A</fullName>
    </submittedName>
</protein>
<sequence>MLGLNFSSIFKKGGGSQLIGLDIGSYWVKVLELDLTRTDREVKGLVKKELPPEMRQGERDPKAVAEVIKACLTEGSISAKDVVIMVSGPQVFIRRITMPPMPQEELAEVIPFEATKHVSFSVEQLALDYIIVGEKEVDGVKNQDILLVAIPKDVVEQQKSIVRAAGLRPVAVTVAPMVLWKTLQLGTQKPEEKVVAMLDIGCERTTIALLNNRLLEFTRTIKVSGDEVTRSIMAVPLVKGGGEGSLRTLTYKEAEDIKQEYGFPSSTETGTTREGISLNQLSILMRPVLEKLLDEVRTSFNFYVAEFHIPRVDKIIMSGGGATLKGLREFLASELGIEVELANPFQGVEFAGGISKDDIVDIAPAFVMPFGLASWEKGDLSLLRKKAKKKDLSPAMTLIAPAGLAILLVFYLYWTTSSELANLRAELDKKVKELKSLSAISAAAITLSKKKREMQAELDSFPHALKESIDSARVLEEIRLSIPDNTRLEQIDVVHKRRKAGKKIIDIWGTAFFLDERGPSMSNFMAALEESPIFDDVRMILVEEDKSYTVNGLKFQLSCQYNPLVP</sequence>
<keyword evidence="1" id="KW-1133">Transmembrane helix</keyword>
<dbReference type="InterPro" id="IPR005883">
    <property type="entry name" value="PilM"/>
</dbReference>